<proteinExistence type="predicted"/>
<organism evidence="4 5">
    <name type="scientific">Gonium pectorale</name>
    <name type="common">Green alga</name>
    <dbReference type="NCBI Taxonomy" id="33097"/>
    <lineage>
        <taxon>Eukaryota</taxon>
        <taxon>Viridiplantae</taxon>
        <taxon>Chlorophyta</taxon>
        <taxon>core chlorophytes</taxon>
        <taxon>Chlorophyceae</taxon>
        <taxon>CS clade</taxon>
        <taxon>Chlamydomonadales</taxon>
        <taxon>Volvocaceae</taxon>
        <taxon>Gonium</taxon>
    </lineage>
</organism>
<name>A0A150GD71_GONPE</name>
<dbReference type="Gene3D" id="1.25.40.10">
    <property type="entry name" value="Tetratricopeptide repeat domain"/>
    <property type="match status" value="1"/>
</dbReference>
<dbReference type="PANTHER" id="PTHR15696">
    <property type="entry name" value="SMG-7 SUPPRESSOR WITH MORPHOLOGICAL EFFECT ON GENITALIA PROTEIN 7"/>
    <property type="match status" value="1"/>
</dbReference>
<dbReference type="AlphaFoldDB" id="A0A150GD71"/>
<feature type="compositionally biased region" description="Low complexity" evidence="1">
    <location>
        <begin position="158"/>
        <end position="167"/>
    </location>
</feature>
<dbReference type="InterPro" id="IPR011990">
    <property type="entry name" value="TPR-like_helical_dom_sf"/>
</dbReference>
<dbReference type="Pfam" id="PF10373">
    <property type="entry name" value="EST1_DNA_bind"/>
    <property type="match status" value="1"/>
</dbReference>
<feature type="region of interest" description="Disordered" evidence="1">
    <location>
        <begin position="158"/>
        <end position="180"/>
    </location>
</feature>
<dbReference type="EMBL" id="LSYV01000034">
    <property type="protein sequence ID" value="KXZ47758.1"/>
    <property type="molecule type" value="Genomic_DNA"/>
</dbReference>
<dbReference type="GO" id="GO:0005697">
    <property type="term" value="C:telomerase holoenzyme complex"/>
    <property type="evidence" value="ECO:0007669"/>
    <property type="project" value="TreeGrafter"/>
</dbReference>
<evidence type="ECO:0008006" key="6">
    <source>
        <dbReference type="Google" id="ProtNLM"/>
    </source>
</evidence>
<evidence type="ECO:0000313" key="4">
    <source>
        <dbReference type="EMBL" id="KXZ47758.1"/>
    </source>
</evidence>
<dbReference type="STRING" id="33097.A0A150GD71"/>
<feature type="compositionally biased region" description="Pro residues" evidence="1">
    <location>
        <begin position="16"/>
        <end position="32"/>
    </location>
</feature>
<dbReference type="InterPro" id="IPR018834">
    <property type="entry name" value="DNA/RNA-bd_Est1-type"/>
</dbReference>
<dbReference type="PANTHER" id="PTHR15696:SF0">
    <property type="entry name" value="TELOMERASE-BINDING PROTEIN EST1A"/>
    <property type="match status" value="1"/>
</dbReference>
<reference evidence="5" key="1">
    <citation type="journal article" date="2016" name="Nat. Commun.">
        <title>The Gonium pectorale genome demonstrates co-option of cell cycle regulation during the evolution of multicellularity.</title>
        <authorList>
            <person name="Hanschen E.R."/>
            <person name="Marriage T.N."/>
            <person name="Ferris P.J."/>
            <person name="Hamaji T."/>
            <person name="Toyoda A."/>
            <person name="Fujiyama A."/>
            <person name="Neme R."/>
            <person name="Noguchi H."/>
            <person name="Minakuchi Y."/>
            <person name="Suzuki M."/>
            <person name="Kawai-Toyooka H."/>
            <person name="Smith D.R."/>
            <person name="Sparks H."/>
            <person name="Anderson J."/>
            <person name="Bakaric R."/>
            <person name="Luria V."/>
            <person name="Karger A."/>
            <person name="Kirschner M.W."/>
            <person name="Durand P.M."/>
            <person name="Michod R.E."/>
            <person name="Nozaki H."/>
            <person name="Olson B.J."/>
        </authorList>
    </citation>
    <scope>NUCLEOTIDE SEQUENCE [LARGE SCALE GENOMIC DNA]</scope>
    <source>
        <strain evidence="5">NIES-2863</strain>
    </source>
</reference>
<keyword evidence="5" id="KW-1185">Reference proteome</keyword>
<sequence length="638" mass="66082">MMDAPMSPTAFTRPIGPKPPPLTPYRGHPPPASFSGEPARAAAAAAAAIAAAAVGGGSTAGGAHRIPAPPLWEQALEQEKRLRSELRKKSFWEPEVRRLRAALQATYEALLFGHFEFALAAEAEPCLWKAVFYKPIEEFRSRIRALEALVKGAATSPPSANGAVGPAAPAPPAPALASPEEARAQLGRTTGAYLKFLDEALAFYRKMVWKLQWVYGDVGAVVDLDAALQNEIAETVPRAAAAAGGGFSGGGAAGGGAGGGGNGGARVPDVRSSVHRCLIYLGDLCRYQSMALKERPSSARPLWERAMSYYRQAARVLPSSGNPYNQMAVMSYYTSDELRAVYYYFRSLAAELPFATARENLLLLFEKNRNRYGSIASLHAAAALQGGRDAGSRTASGYAADVVVRFVRLHGLLFDRINLDSLPDVLAAALKDLNTFLGHAGCRAMLQKAPEADQMLFHLAVMSVFAVHNVSPSTAGGATAAASAAAAANGNGGGYAATAQRSALRNYAQAAAMHFAAAVANCTAGMAEAAAAGGGVGDVEPGFGAAATACHVMLAWLVANPGVLARDAAAAAAAGGATGGAGGAPDVAAETAARVAFLTAAAQLAIRLADLSRRRAQDQDWQVRGTALRGLGTWVQTG</sequence>
<dbReference type="GO" id="GO:0042162">
    <property type="term" value="F:telomeric DNA binding"/>
    <property type="evidence" value="ECO:0007669"/>
    <property type="project" value="TreeGrafter"/>
</dbReference>
<dbReference type="InterPro" id="IPR019458">
    <property type="entry name" value="Est1-like_N"/>
</dbReference>
<feature type="domain" description="Telomerase activating protein Est1-like N-terminal" evidence="3">
    <location>
        <begin position="123"/>
        <end position="216"/>
    </location>
</feature>
<evidence type="ECO:0000259" key="2">
    <source>
        <dbReference type="Pfam" id="PF10373"/>
    </source>
</evidence>
<dbReference type="GO" id="GO:0000184">
    <property type="term" value="P:nuclear-transcribed mRNA catabolic process, nonsense-mediated decay"/>
    <property type="evidence" value="ECO:0007669"/>
    <property type="project" value="TreeGrafter"/>
</dbReference>
<protein>
    <recommendedName>
        <fullName evidence="6">Telomerase activating protein Est1-like N-terminal domain-containing protein</fullName>
    </recommendedName>
</protein>
<evidence type="ECO:0000259" key="3">
    <source>
        <dbReference type="Pfam" id="PF10374"/>
    </source>
</evidence>
<dbReference type="GO" id="GO:0070034">
    <property type="term" value="F:telomerase RNA binding"/>
    <property type="evidence" value="ECO:0007669"/>
    <property type="project" value="TreeGrafter"/>
</dbReference>
<dbReference type="InterPro" id="IPR045153">
    <property type="entry name" value="Est1/Ebs1-like"/>
</dbReference>
<dbReference type="OrthoDB" id="69928at2759"/>
<feature type="domain" description="DNA/RNA-binding" evidence="2">
    <location>
        <begin position="306"/>
        <end position="564"/>
    </location>
</feature>
<dbReference type="SUPFAM" id="SSF48452">
    <property type="entry name" value="TPR-like"/>
    <property type="match status" value="1"/>
</dbReference>
<accession>A0A150GD71</accession>
<evidence type="ECO:0000313" key="5">
    <source>
        <dbReference type="Proteomes" id="UP000075714"/>
    </source>
</evidence>
<comment type="caution">
    <text evidence="4">The sequence shown here is derived from an EMBL/GenBank/DDBJ whole genome shotgun (WGS) entry which is preliminary data.</text>
</comment>
<feature type="region of interest" description="Disordered" evidence="1">
    <location>
        <begin position="1"/>
        <end position="37"/>
    </location>
</feature>
<gene>
    <name evidence="4" type="ORF">GPECTOR_33g640</name>
</gene>
<feature type="domain" description="Telomerase activating protein Est1-like N-terminal" evidence="3">
    <location>
        <begin position="270"/>
        <end position="291"/>
    </location>
</feature>
<dbReference type="Proteomes" id="UP000075714">
    <property type="component" value="Unassembled WGS sequence"/>
</dbReference>
<evidence type="ECO:0000256" key="1">
    <source>
        <dbReference type="SAM" id="MobiDB-lite"/>
    </source>
</evidence>
<dbReference type="Pfam" id="PF10374">
    <property type="entry name" value="EST1"/>
    <property type="match status" value="2"/>
</dbReference>